<dbReference type="PANTHER" id="PTHR11439">
    <property type="entry name" value="GAG-POL-RELATED RETROTRANSPOSON"/>
    <property type="match status" value="1"/>
</dbReference>
<feature type="region of interest" description="Disordered" evidence="1">
    <location>
        <begin position="569"/>
        <end position="612"/>
    </location>
</feature>
<name>A0A699H1X2_TANCI</name>
<sequence>MERGFLSQKCSEGGRGVKEKSLNASIIEVGKDGVVPSVSGDSGNVAKEVVSLFGVDETGNGNTKFFDGYNWLGIEPTTTYTGDFFGWNTWGIYGLVRFMFSSSTGLFSFQFSSMDGLDAMLENGPWFIWNNPVILKKWHPDEYLLKEDVSTVLVWVKLHGVPVTACSEDGLSAIATKLGTPLMLDSYTSDMFMQSWGRSSYAIVMIELRADVELKDDIVVAMPKIKGECHYMCNVRVECESRPPMCASCKVFGHIHKEYPKNTCVGEKKTLKKPSQTSRGISAGLKMGFKPRQEYRHVPKKTTASSSGNKKKGVRYQWGTINLVNNEATSSGSSFMNVDNNSIGNTPIMDKIEKFENLVIDGQAILVDKAGNPLKRTGFGTQCLLKQLRDSYGNGDYDEDPYDDDMYEGHVSLKRFKLYAISWICGLQYLTFTRPDISYAVQQICLHTHDPREPHLAALKRVLCYIRDNLLSWSAKRHVTLSRSSAEAEYRGVANVVAETAWIRNLLRELHNLLFTATIVYCDNVSAVYMSTNPVQHQRTKHIEFDIHFVRDIVARGQFLFSLLFVSSSSRSPSSGISFKVKPIMPGRGRPRNTRQGGDPAEPVANRDPRDIEEIERLQQHIRELELQQDERNEETESNSVIWDDGFDGE</sequence>
<accession>A0A699H1X2</accession>
<feature type="domain" description="DUF4283" evidence="2">
    <location>
        <begin position="90"/>
        <end position="142"/>
    </location>
</feature>
<dbReference type="PANTHER" id="PTHR11439:SF524">
    <property type="entry name" value="RNA-DIRECTED DNA POLYMERASE, PROTEIN KINASE RLK-PELLE-DLSV FAMILY"/>
    <property type="match status" value="1"/>
</dbReference>
<dbReference type="InterPro" id="IPR025558">
    <property type="entry name" value="DUF4283"/>
</dbReference>
<proteinExistence type="predicted"/>
<evidence type="ECO:0000256" key="1">
    <source>
        <dbReference type="SAM" id="MobiDB-lite"/>
    </source>
</evidence>
<feature type="region of interest" description="Disordered" evidence="1">
    <location>
        <begin position="624"/>
        <end position="650"/>
    </location>
</feature>
<feature type="compositionally biased region" description="Low complexity" evidence="1">
    <location>
        <begin position="569"/>
        <end position="579"/>
    </location>
</feature>
<dbReference type="Pfam" id="PF14111">
    <property type="entry name" value="DUF4283"/>
    <property type="match status" value="1"/>
</dbReference>
<evidence type="ECO:0000313" key="3">
    <source>
        <dbReference type="EMBL" id="GEX12700.1"/>
    </source>
</evidence>
<gene>
    <name evidence="3" type="ORF">Tci_284675</name>
</gene>
<dbReference type="EMBL" id="BKCJ010090924">
    <property type="protein sequence ID" value="GEX12700.1"/>
    <property type="molecule type" value="Genomic_DNA"/>
</dbReference>
<organism evidence="3">
    <name type="scientific">Tanacetum cinerariifolium</name>
    <name type="common">Dalmatian daisy</name>
    <name type="synonym">Chrysanthemum cinerariifolium</name>
    <dbReference type="NCBI Taxonomy" id="118510"/>
    <lineage>
        <taxon>Eukaryota</taxon>
        <taxon>Viridiplantae</taxon>
        <taxon>Streptophyta</taxon>
        <taxon>Embryophyta</taxon>
        <taxon>Tracheophyta</taxon>
        <taxon>Spermatophyta</taxon>
        <taxon>Magnoliopsida</taxon>
        <taxon>eudicotyledons</taxon>
        <taxon>Gunneridae</taxon>
        <taxon>Pentapetalae</taxon>
        <taxon>asterids</taxon>
        <taxon>campanulids</taxon>
        <taxon>Asterales</taxon>
        <taxon>Asteraceae</taxon>
        <taxon>Asteroideae</taxon>
        <taxon>Anthemideae</taxon>
        <taxon>Anthemidinae</taxon>
        <taxon>Tanacetum</taxon>
    </lineage>
</organism>
<dbReference type="CDD" id="cd09272">
    <property type="entry name" value="RNase_HI_RT_Ty1"/>
    <property type="match status" value="1"/>
</dbReference>
<evidence type="ECO:0000259" key="2">
    <source>
        <dbReference type="Pfam" id="PF14111"/>
    </source>
</evidence>
<protein>
    <recommendedName>
        <fullName evidence="2">DUF4283 domain-containing protein</fullName>
    </recommendedName>
</protein>
<reference evidence="3" key="1">
    <citation type="journal article" date="2019" name="Sci. Rep.">
        <title>Draft genome of Tanacetum cinerariifolium, the natural source of mosquito coil.</title>
        <authorList>
            <person name="Yamashiro T."/>
            <person name="Shiraishi A."/>
            <person name="Satake H."/>
            <person name="Nakayama K."/>
        </authorList>
    </citation>
    <scope>NUCLEOTIDE SEQUENCE</scope>
</reference>
<dbReference type="AlphaFoldDB" id="A0A699H1X2"/>
<comment type="caution">
    <text evidence="3">The sequence shown here is derived from an EMBL/GenBank/DDBJ whole genome shotgun (WGS) entry which is preliminary data.</text>
</comment>